<accession>A0A2J6PF95</accession>
<feature type="transmembrane region" description="Helical" evidence="1">
    <location>
        <begin position="149"/>
        <end position="169"/>
    </location>
</feature>
<dbReference type="Proteomes" id="UP000235672">
    <property type="component" value="Unassembled WGS sequence"/>
</dbReference>
<keyword evidence="1" id="KW-0472">Membrane</keyword>
<feature type="transmembrane region" description="Helical" evidence="1">
    <location>
        <begin position="189"/>
        <end position="211"/>
    </location>
</feature>
<evidence type="ECO:0000256" key="1">
    <source>
        <dbReference type="SAM" id="Phobius"/>
    </source>
</evidence>
<evidence type="ECO:0000313" key="2">
    <source>
        <dbReference type="EMBL" id="PMD12708.1"/>
    </source>
</evidence>
<proteinExistence type="predicted"/>
<dbReference type="EMBL" id="KZ613543">
    <property type="protein sequence ID" value="PMD12708.1"/>
    <property type="molecule type" value="Genomic_DNA"/>
</dbReference>
<keyword evidence="1" id="KW-0812">Transmembrane</keyword>
<reference evidence="2 3" key="1">
    <citation type="submission" date="2016-05" db="EMBL/GenBank/DDBJ databases">
        <title>A degradative enzymes factory behind the ericoid mycorrhizal symbiosis.</title>
        <authorList>
            <consortium name="DOE Joint Genome Institute"/>
            <person name="Martino E."/>
            <person name="Morin E."/>
            <person name="Grelet G."/>
            <person name="Kuo A."/>
            <person name="Kohler A."/>
            <person name="Daghino S."/>
            <person name="Barry K."/>
            <person name="Choi C."/>
            <person name="Cichocki N."/>
            <person name="Clum A."/>
            <person name="Copeland A."/>
            <person name="Hainaut M."/>
            <person name="Haridas S."/>
            <person name="Labutti K."/>
            <person name="Lindquist E."/>
            <person name="Lipzen A."/>
            <person name="Khouja H.-R."/>
            <person name="Murat C."/>
            <person name="Ohm R."/>
            <person name="Olson A."/>
            <person name="Spatafora J."/>
            <person name="Veneault-Fourrey C."/>
            <person name="Henrissat B."/>
            <person name="Grigoriev I."/>
            <person name="Martin F."/>
            <person name="Perotto S."/>
        </authorList>
    </citation>
    <scope>NUCLEOTIDE SEQUENCE [LARGE SCALE GENOMIC DNA]</scope>
    <source>
        <strain evidence="2 3">UAMH 7357</strain>
    </source>
</reference>
<sequence>MRVLVVSVITSSPRMTVFVTVSTPSLGFVFGSAERIIVVVPPFDVVITTLINVPVPVTIFYSFNFPYGLILNPAIRPFRLTKVFISVWAIQTPPSKQSTTSLFLTDSLFPPTQGISLFSAEDCSPQLLPRELPWESKMMGFRDWRKRESLLWVCFCSFCLPLSSPFLLFCHGSRPIWHSNQDSKLLQTRHVSFCLLTLRLNILSHVIKMILIPFQHLRRSRCRHRILERELQAGGSLATPVSGLL</sequence>
<dbReference type="AlphaFoldDB" id="A0A2J6PF95"/>
<protein>
    <submittedName>
        <fullName evidence="2">Uncharacterized protein</fullName>
    </submittedName>
</protein>
<keyword evidence="3" id="KW-1185">Reference proteome</keyword>
<name>A0A2J6PF95_9HELO</name>
<gene>
    <name evidence="2" type="ORF">NA56DRAFT_476146</name>
</gene>
<evidence type="ECO:0000313" key="3">
    <source>
        <dbReference type="Proteomes" id="UP000235672"/>
    </source>
</evidence>
<organism evidence="2 3">
    <name type="scientific">Hyaloscypha hepaticicola</name>
    <dbReference type="NCBI Taxonomy" id="2082293"/>
    <lineage>
        <taxon>Eukaryota</taxon>
        <taxon>Fungi</taxon>
        <taxon>Dikarya</taxon>
        <taxon>Ascomycota</taxon>
        <taxon>Pezizomycotina</taxon>
        <taxon>Leotiomycetes</taxon>
        <taxon>Helotiales</taxon>
        <taxon>Hyaloscyphaceae</taxon>
        <taxon>Hyaloscypha</taxon>
    </lineage>
</organism>
<keyword evidence="1" id="KW-1133">Transmembrane helix</keyword>